<accession>J0DCG9</accession>
<feature type="compositionally biased region" description="Pro residues" evidence="2">
    <location>
        <begin position="480"/>
        <end position="532"/>
    </location>
</feature>
<sequence>MSSLSQPLKRKRSSLDDDPATAQPAPPSSNTRRRSNAATHAVTDVAALPDSGLRPSPGTGTRRGMVQKELARAPAKPLANRGTRVASTVLPGPKPGSSAAAAISLSDDDDSYEARSTAEGTQVPQGSSHLTALDSTRGYRDDRPSNQPVQPITVSHSGAPYSTTLTAQPYSSALNPHRSRGYPAFESSSLSALHSYEYQYLPRPDTADSTPGSASGGLMTAAQRRMSGEQDVSDGTFGAHKHTLRLSPALQWGEQAGYPPEIASSEAANEVQDMDIDPESPVLSPAVKQKAAGQAPSPAFAVQPPSSPTGSSMLPPPSNRRQAQTTGSKRLSPASLAPPVSLQNPRSPSLEDGEISMEDGEIVEELEPSPPPPSFIPTPAPAPATWSKSRLRQVKKRPDVHAAPSPYSYVPTSPSASMYLRPPSPSPLPRAAPPPTRYSYPSSATYAPSPHYDYPPPSWVTQPSNLYDHAPPAQPAFSYEPPPYPPPPFPPPPPPFALPDSYPPPPPLQPPPPPDAPPPAPPPPPPDFVPPIPVADYSGVIMPQPHIQKLGKLSKREKKLAKAAAAAKVGEQLSKKQKKKKNRANNQLVAALYSDDLADPTLGGALGTTTSPALHAIDQRNACKYETFDVHEAKLVVSELFAWEFHVAHIVDLPFAPEVVMRALRELGVEPPELLQGADDSDAALLAFQIAQKDLRLQNAGYLPTMRIQPTQPPPPPAGTALPLPAPDVPLASVLPAEPVSPAAAQPQAGPSRVPDKKRELEQSMEELKARIAVMESMKAKKRQRAAATGTAEATPAAVTTEVTAAPPIDAVASATTEPAAPAEDVSMANAAAISSAAADAAPSSSSGVADETATRHASLARIAPTPIVTDTASTSSRSASGAPSVAMDVDPEAITSFLKDITLPAAIPSGIVRSRSRTPLSAMDIPRPAKRFRPVAADFEELLPARPELKRVAPSFARLDLVVHSCVIDISDDETDDAEEVPAPGPSSVPPLKATAAKTNPAVSLTSQEFEIAKLKAQIAAAERKRKLAKEAALQGKSPAPFVSIGVTGCARNGLPARDTSPCQDRLHRSYFFLNCFCC</sequence>
<feature type="region of interest" description="Disordered" evidence="2">
    <location>
        <begin position="974"/>
        <end position="995"/>
    </location>
</feature>
<dbReference type="AlphaFoldDB" id="J0DCG9"/>
<keyword evidence="1" id="KW-0175">Coiled coil</keyword>
<evidence type="ECO:0000256" key="2">
    <source>
        <dbReference type="SAM" id="MobiDB-lite"/>
    </source>
</evidence>
<feature type="compositionally biased region" description="Low complexity" evidence="2">
    <location>
        <begin position="840"/>
        <end position="850"/>
    </location>
</feature>
<feature type="compositionally biased region" description="Low complexity" evidence="2">
    <location>
        <begin position="437"/>
        <end position="450"/>
    </location>
</feature>
<feature type="region of interest" description="Disordered" evidence="2">
    <location>
        <begin position="705"/>
        <end position="761"/>
    </location>
</feature>
<reference evidence="4" key="1">
    <citation type="journal article" date="2012" name="Science">
        <title>The Paleozoic origin of enzymatic lignin decomposition reconstructed from 31 fungal genomes.</title>
        <authorList>
            <person name="Floudas D."/>
            <person name="Binder M."/>
            <person name="Riley R."/>
            <person name="Barry K."/>
            <person name="Blanchette R.A."/>
            <person name="Henrissat B."/>
            <person name="Martinez A.T."/>
            <person name="Otillar R."/>
            <person name="Spatafora J.W."/>
            <person name="Yadav J.S."/>
            <person name="Aerts A."/>
            <person name="Benoit I."/>
            <person name="Boyd A."/>
            <person name="Carlson A."/>
            <person name="Copeland A."/>
            <person name="Coutinho P.M."/>
            <person name="de Vries R.P."/>
            <person name="Ferreira P."/>
            <person name="Findley K."/>
            <person name="Foster B."/>
            <person name="Gaskell J."/>
            <person name="Glotzer D."/>
            <person name="Gorecki P."/>
            <person name="Heitman J."/>
            <person name="Hesse C."/>
            <person name="Hori C."/>
            <person name="Igarashi K."/>
            <person name="Jurgens J.A."/>
            <person name="Kallen N."/>
            <person name="Kersten P."/>
            <person name="Kohler A."/>
            <person name="Kuees U."/>
            <person name="Kumar T.K.A."/>
            <person name="Kuo A."/>
            <person name="LaButti K."/>
            <person name="Larrondo L.F."/>
            <person name="Lindquist E."/>
            <person name="Ling A."/>
            <person name="Lombard V."/>
            <person name="Lucas S."/>
            <person name="Lundell T."/>
            <person name="Martin R."/>
            <person name="McLaughlin D.J."/>
            <person name="Morgenstern I."/>
            <person name="Morin E."/>
            <person name="Murat C."/>
            <person name="Nagy L.G."/>
            <person name="Nolan M."/>
            <person name="Ohm R.A."/>
            <person name="Patyshakuliyeva A."/>
            <person name="Rokas A."/>
            <person name="Ruiz-Duenas F.J."/>
            <person name="Sabat G."/>
            <person name="Salamov A."/>
            <person name="Samejima M."/>
            <person name="Schmutz J."/>
            <person name="Slot J.C."/>
            <person name="St John F."/>
            <person name="Stenlid J."/>
            <person name="Sun H."/>
            <person name="Sun S."/>
            <person name="Syed K."/>
            <person name="Tsang A."/>
            <person name="Wiebenga A."/>
            <person name="Young D."/>
            <person name="Pisabarro A."/>
            <person name="Eastwood D.C."/>
            <person name="Martin F."/>
            <person name="Cullen D."/>
            <person name="Grigoriev I.V."/>
            <person name="Hibbett D.S."/>
        </authorList>
    </citation>
    <scope>NUCLEOTIDE SEQUENCE [LARGE SCALE GENOMIC DNA]</scope>
    <source>
        <strain evidence="4">TFB10046</strain>
    </source>
</reference>
<feature type="compositionally biased region" description="Pro residues" evidence="2">
    <location>
        <begin position="368"/>
        <end position="382"/>
    </location>
</feature>
<dbReference type="KEGG" id="adl:AURDEDRAFT_187089"/>
<evidence type="ECO:0000313" key="3">
    <source>
        <dbReference type="EMBL" id="EJD40133.1"/>
    </source>
</evidence>
<feature type="compositionally biased region" description="Low complexity" evidence="2">
    <location>
        <begin position="873"/>
        <end position="886"/>
    </location>
</feature>
<feature type="compositionally biased region" description="Polar residues" evidence="2">
    <location>
        <begin position="145"/>
        <end position="174"/>
    </location>
</feature>
<feature type="region of interest" description="Disordered" evidence="2">
    <location>
        <begin position="1"/>
        <end position="184"/>
    </location>
</feature>
<dbReference type="InParanoid" id="J0DCG9"/>
<feature type="compositionally biased region" description="Polar residues" evidence="2">
    <location>
        <begin position="319"/>
        <end position="329"/>
    </location>
</feature>
<feature type="region of interest" description="Disordered" evidence="2">
    <location>
        <begin position="840"/>
        <end position="886"/>
    </location>
</feature>
<feature type="compositionally biased region" description="Pro residues" evidence="2">
    <location>
        <begin position="711"/>
        <end position="728"/>
    </location>
</feature>
<feature type="coiled-coil region" evidence="1">
    <location>
        <begin position="1006"/>
        <end position="1033"/>
    </location>
</feature>
<evidence type="ECO:0000313" key="4">
    <source>
        <dbReference type="Proteomes" id="UP000006514"/>
    </source>
</evidence>
<feature type="region of interest" description="Disordered" evidence="2">
    <location>
        <begin position="257"/>
        <end position="532"/>
    </location>
</feature>
<dbReference type="PRINTS" id="PR01217">
    <property type="entry name" value="PRICHEXTENSN"/>
</dbReference>
<feature type="compositionally biased region" description="Polar residues" evidence="2">
    <location>
        <begin position="118"/>
        <end position="134"/>
    </location>
</feature>
<dbReference type="OrthoDB" id="10692607at2759"/>
<feature type="compositionally biased region" description="Low complexity" evidence="2">
    <location>
        <begin position="729"/>
        <end position="752"/>
    </location>
</feature>
<feature type="compositionally biased region" description="Low complexity" evidence="2">
    <location>
        <begin position="402"/>
        <end position="421"/>
    </location>
</feature>
<keyword evidence="4" id="KW-1185">Reference proteome</keyword>
<protein>
    <submittedName>
        <fullName evidence="3">Uncharacterized protein</fullName>
    </submittedName>
</protein>
<dbReference type="EMBL" id="JH687805">
    <property type="protein sequence ID" value="EJD40133.1"/>
    <property type="molecule type" value="Genomic_DNA"/>
</dbReference>
<feature type="compositionally biased region" description="Pro residues" evidence="2">
    <location>
        <begin position="422"/>
        <end position="436"/>
    </location>
</feature>
<feature type="compositionally biased region" description="Acidic residues" evidence="2">
    <location>
        <begin position="351"/>
        <end position="367"/>
    </location>
</feature>
<feature type="region of interest" description="Disordered" evidence="2">
    <location>
        <begin position="202"/>
        <end position="236"/>
    </location>
</feature>
<gene>
    <name evidence="3" type="ORF">AURDEDRAFT_187089</name>
</gene>
<dbReference type="Proteomes" id="UP000006514">
    <property type="component" value="Unassembled WGS sequence"/>
</dbReference>
<proteinExistence type="predicted"/>
<name>J0DCG9_AURST</name>
<evidence type="ECO:0000256" key="1">
    <source>
        <dbReference type="SAM" id="Coils"/>
    </source>
</evidence>
<organism evidence="3 4">
    <name type="scientific">Auricularia subglabra (strain TFB-10046 / SS5)</name>
    <name type="common">White-rot fungus</name>
    <name type="synonym">Auricularia delicata (strain TFB10046)</name>
    <dbReference type="NCBI Taxonomy" id="717982"/>
    <lineage>
        <taxon>Eukaryota</taxon>
        <taxon>Fungi</taxon>
        <taxon>Dikarya</taxon>
        <taxon>Basidiomycota</taxon>
        <taxon>Agaricomycotina</taxon>
        <taxon>Agaricomycetes</taxon>
        <taxon>Auriculariales</taxon>
        <taxon>Auriculariaceae</taxon>
        <taxon>Auricularia</taxon>
    </lineage>
</organism>